<reference evidence="3" key="1">
    <citation type="submission" date="2016-10" db="EMBL/GenBank/DDBJ databases">
        <authorList>
            <person name="Varghese N."/>
            <person name="Submissions S."/>
        </authorList>
    </citation>
    <scope>NUCLEOTIDE SEQUENCE [LARGE SCALE GENOMIC DNA]</scope>
    <source>
        <strain evidence="3">IBRC-M 10043</strain>
    </source>
</reference>
<proteinExistence type="predicted"/>
<evidence type="ECO:0000313" key="2">
    <source>
        <dbReference type="EMBL" id="SEO33656.1"/>
    </source>
</evidence>
<dbReference type="AlphaFoldDB" id="A0A1H8NVK2"/>
<dbReference type="Proteomes" id="UP000198775">
    <property type="component" value="Unassembled WGS sequence"/>
</dbReference>
<keyword evidence="1" id="KW-0472">Membrane</keyword>
<accession>A0A1H8NVK2</accession>
<gene>
    <name evidence="2" type="ORF">SAMN05216388_101164</name>
</gene>
<protein>
    <submittedName>
        <fullName evidence="2">Uncharacterized protein</fullName>
    </submittedName>
</protein>
<keyword evidence="1" id="KW-1133">Transmembrane helix</keyword>
<evidence type="ECO:0000256" key="1">
    <source>
        <dbReference type="SAM" id="Phobius"/>
    </source>
</evidence>
<feature type="transmembrane region" description="Helical" evidence="1">
    <location>
        <begin position="44"/>
        <end position="62"/>
    </location>
</feature>
<dbReference type="EMBL" id="FOCX01000011">
    <property type="protein sequence ID" value="SEO33656.1"/>
    <property type="molecule type" value="Genomic_DNA"/>
</dbReference>
<sequence length="79" mass="8194">MAFPSMTRVASKHPKLFLTLIAVVGVCSAARLAAQETVPDSGATLTGLVVAMFVVAGSTSAWPTRNLTSNQSSATHFSE</sequence>
<name>A0A1H8NVK2_9EURY</name>
<keyword evidence="3" id="KW-1185">Reference proteome</keyword>
<organism evidence="2 3">
    <name type="scientific">Halorientalis persicus</name>
    <dbReference type="NCBI Taxonomy" id="1367881"/>
    <lineage>
        <taxon>Archaea</taxon>
        <taxon>Methanobacteriati</taxon>
        <taxon>Methanobacteriota</taxon>
        <taxon>Stenosarchaea group</taxon>
        <taxon>Halobacteria</taxon>
        <taxon>Halobacteriales</taxon>
        <taxon>Haloarculaceae</taxon>
        <taxon>Halorientalis</taxon>
    </lineage>
</organism>
<keyword evidence="1" id="KW-0812">Transmembrane</keyword>
<evidence type="ECO:0000313" key="3">
    <source>
        <dbReference type="Proteomes" id="UP000198775"/>
    </source>
</evidence>